<dbReference type="SUPFAM" id="SSF53850">
    <property type="entry name" value="Periplasmic binding protein-like II"/>
    <property type="match status" value="1"/>
</dbReference>
<evidence type="ECO:0000259" key="2">
    <source>
        <dbReference type="Pfam" id="PF00496"/>
    </source>
</evidence>
<comment type="caution">
    <text evidence="3">The sequence shown here is derived from an EMBL/GenBank/DDBJ whole genome shotgun (WGS) entry which is preliminary data.</text>
</comment>
<keyword evidence="4" id="KW-1185">Reference proteome</keyword>
<dbReference type="GO" id="GO:1904680">
    <property type="term" value="F:peptide transmembrane transporter activity"/>
    <property type="evidence" value="ECO:0007669"/>
    <property type="project" value="TreeGrafter"/>
</dbReference>
<dbReference type="Gene3D" id="3.90.76.10">
    <property type="entry name" value="Dipeptide-binding Protein, Domain 1"/>
    <property type="match status" value="1"/>
</dbReference>
<dbReference type="Gene3D" id="3.10.105.10">
    <property type="entry name" value="Dipeptide-binding Protein, Domain 3"/>
    <property type="match status" value="1"/>
</dbReference>
<dbReference type="PANTHER" id="PTHR30290">
    <property type="entry name" value="PERIPLASMIC BINDING COMPONENT OF ABC TRANSPORTER"/>
    <property type="match status" value="1"/>
</dbReference>
<dbReference type="Pfam" id="PF00496">
    <property type="entry name" value="SBP_bac_5"/>
    <property type="match status" value="1"/>
</dbReference>
<dbReference type="PROSITE" id="PS51257">
    <property type="entry name" value="PROKAR_LIPOPROTEIN"/>
    <property type="match status" value="1"/>
</dbReference>
<evidence type="ECO:0000256" key="1">
    <source>
        <dbReference type="SAM" id="SignalP"/>
    </source>
</evidence>
<dbReference type="PIRSF" id="PIRSF002741">
    <property type="entry name" value="MppA"/>
    <property type="match status" value="1"/>
</dbReference>
<dbReference type="GO" id="GO:0042597">
    <property type="term" value="C:periplasmic space"/>
    <property type="evidence" value="ECO:0007669"/>
    <property type="project" value="UniProtKB-ARBA"/>
</dbReference>
<dbReference type="RefSeq" id="WP_039635189.1">
    <property type="nucleotide sequence ID" value="NZ_AYSO01000019.1"/>
</dbReference>
<dbReference type="STRING" id="29341.RSJ17_21145"/>
<proteinExistence type="predicted"/>
<reference evidence="3 4" key="1">
    <citation type="journal article" date="2015" name="Infect. Genet. Evol.">
        <title>Genomic sequences of six botulinum neurotoxin-producing strains representing three clostridial species illustrate the mobility and diversity of botulinum neurotoxin genes.</title>
        <authorList>
            <person name="Smith T.J."/>
            <person name="Hill K.K."/>
            <person name="Xie G."/>
            <person name="Foley B.T."/>
            <person name="Williamson C.H."/>
            <person name="Foster J.T."/>
            <person name="Johnson S.L."/>
            <person name="Chertkov O."/>
            <person name="Teshima H."/>
            <person name="Gibbons H.S."/>
            <person name="Johnsky L.A."/>
            <person name="Karavis M.A."/>
            <person name="Smith L.A."/>
        </authorList>
    </citation>
    <scope>NUCLEOTIDE SEQUENCE [LARGE SCALE GENOMIC DNA]</scope>
    <source>
        <strain evidence="3 4">CDC 2741</strain>
    </source>
</reference>
<protein>
    <submittedName>
        <fullName evidence="3">Bacterial extracellular solute-binding s, 5 Middle family protein</fullName>
    </submittedName>
</protein>
<feature type="signal peptide" evidence="1">
    <location>
        <begin position="1"/>
        <end position="26"/>
    </location>
</feature>
<feature type="chain" id="PRO_5002137727" evidence="1">
    <location>
        <begin position="27"/>
        <end position="531"/>
    </location>
</feature>
<dbReference type="Gene3D" id="3.40.190.10">
    <property type="entry name" value="Periplasmic binding protein-like II"/>
    <property type="match status" value="1"/>
</dbReference>
<dbReference type="Proteomes" id="UP000031366">
    <property type="component" value="Unassembled WGS sequence"/>
</dbReference>
<dbReference type="AlphaFoldDB" id="A0A0C1QWY0"/>
<dbReference type="InterPro" id="IPR000914">
    <property type="entry name" value="SBP_5_dom"/>
</dbReference>
<dbReference type="GO" id="GO:0043190">
    <property type="term" value="C:ATP-binding cassette (ABC) transporter complex"/>
    <property type="evidence" value="ECO:0007669"/>
    <property type="project" value="InterPro"/>
</dbReference>
<keyword evidence="1" id="KW-0732">Signal</keyword>
<accession>A0A0C1QWY0</accession>
<dbReference type="InterPro" id="IPR039424">
    <property type="entry name" value="SBP_5"/>
</dbReference>
<evidence type="ECO:0000313" key="4">
    <source>
        <dbReference type="Proteomes" id="UP000031366"/>
    </source>
</evidence>
<dbReference type="PANTHER" id="PTHR30290:SF59">
    <property type="entry name" value="OLIGOPEPTIDE ABC TRANSPORTER,SUBSTRATE-BINDING PROTEIN"/>
    <property type="match status" value="1"/>
</dbReference>
<sequence>MKSKKFLCTALSIVLTLGLMGCGANTSTNSNTTGKKVEQTEEVVKKDGGTMMFSANTDPTCLNPFFQQNRITFTVNNALFDPLFIVDKDETRYYLAEKMESSEDKLTYTVKLKGNLKWHDGQKITADDIVFTVKAIQDEKNGIADRESFVVDGKNIDVVKKDELTVEFKLPQVFAPFDANLGSLRPIPKHIFEGEKDLAKSEKNNNPIGSGAFKFKEWKKGESLTLERFTDYHEGKPHLESIVYRIIPDKNTSKIAFENGEVNAAYVTEEEFEKFSNDDRFSTTSFEEGMLSYMIFNEKNENLKKKEVRQAISYALNKEEILKGQFKNLENTAMADSILAPSTKYYTEDVAKYEHNIEKAKELMKSVGVEKMKLNFQYDRDKDTVMIVQQQLKEIGIEVEPVLIDGNAFFGKLVGEQERDFDLILNGYVMGVDPNGYASAYITGAMFNAMSYSNKEMDDLWRKGAKEADEGKRKEIYEKIQKGIAEDAAIYPIQYTKSLIAISSNFGGVEEAKTVPIYMFEDLSKLYMIEK</sequence>
<dbReference type="InterPro" id="IPR030678">
    <property type="entry name" value="Peptide/Ni-bd"/>
</dbReference>
<organism evidence="3 4">
    <name type="scientific">Clostridium argentinense CDC 2741</name>
    <dbReference type="NCBI Taxonomy" id="1418104"/>
    <lineage>
        <taxon>Bacteria</taxon>
        <taxon>Bacillati</taxon>
        <taxon>Bacillota</taxon>
        <taxon>Clostridia</taxon>
        <taxon>Eubacteriales</taxon>
        <taxon>Clostridiaceae</taxon>
        <taxon>Clostridium</taxon>
    </lineage>
</organism>
<gene>
    <name evidence="3" type="ORF">U732_2623</name>
</gene>
<name>A0A0C1QWY0_9CLOT</name>
<dbReference type="EMBL" id="AYSO01000019">
    <property type="protein sequence ID" value="KIE45487.1"/>
    <property type="molecule type" value="Genomic_DNA"/>
</dbReference>
<dbReference type="GO" id="GO:0015833">
    <property type="term" value="P:peptide transport"/>
    <property type="evidence" value="ECO:0007669"/>
    <property type="project" value="TreeGrafter"/>
</dbReference>
<feature type="domain" description="Solute-binding protein family 5" evidence="2">
    <location>
        <begin position="94"/>
        <end position="436"/>
    </location>
</feature>
<dbReference type="OrthoDB" id="9772924at2"/>
<evidence type="ECO:0000313" key="3">
    <source>
        <dbReference type="EMBL" id="KIE45487.1"/>
    </source>
</evidence>